<feature type="transmembrane region" description="Helical" evidence="8">
    <location>
        <begin position="79"/>
        <end position="95"/>
    </location>
</feature>
<sequence length="405" mass="46605">MEVQWVLILHGCLTALVVVAFLCGQWPIFEGTFVQKIHYFITVGAYDLLLRAAVVVCGAKGRNAFLSVEYYCCDRPNPILQILYLATIGVTYYFTLKSSVNFIPGYYVSGIHWYTSMIAVLVGITLFILTSFSDPGTISAENVSRYLSAYSYDGIIYTEKQCSTCKIPRPARSKHCSICDCCVARFDHHCGWMNNCIGEKNLRYFLAFLLWHFLLCLYGVIVLCAILAGEFKERKILRILTVYYGIENSFLSLAPHIMQWLLNFYNTQVLLIIFLAVISLLLAGFFLYHVHLVITNTTTNETFKWDSYKRWQLSLTQVKAATESLKHSSEQVNVEQQIGTNANSYNIMCCLFNPFLKFKGVYARWQHERRFFVKNNIYDQGAIHNICEVICPMSCRKFFSMRKLD</sequence>
<feature type="transmembrane region" description="Helical" evidence="8">
    <location>
        <begin position="204"/>
        <end position="228"/>
    </location>
</feature>
<dbReference type="PANTHER" id="PTHR22883">
    <property type="entry name" value="ZINC FINGER DHHC DOMAIN CONTAINING PROTEIN"/>
    <property type="match status" value="1"/>
</dbReference>
<keyword evidence="6 8" id="KW-0472">Membrane</keyword>
<dbReference type="GO" id="GO:0006612">
    <property type="term" value="P:protein targeting to membrane"/>
    <property type="evidence" value="ECO:0007669"/>
    <property type="project" value="TreeGrafter"/>
</dbReference>
<dbReference type="GO" id="GO:0005783">
    <property type="term" value="C:endoplasmic reticulum"/>
    <property type="evidence" value="ECO:0007669"/>
    <property type="project" value="TreeGrafter"/>
</dbReference>
<evidence type="ECO:0000256" key="1">
    <source>
        <dbReference type="ARBA" id="ARBA00004141"/>
    </source>
</evidence>
<feature type="transmembrane region" description="Helical" evidence="8">
    <location>
        <begin position="268"/>
        <end position="288"/>
    </location>
</feature>
<keyword evidence="4 8" id="KW-0812">Transmembrane</keyword>
<comment type="domain">
    <text evidence="8">The DHHC domain is required for palmitoyltransferase activity.</text>
</comment>
<evidence type="ECO:0000256" key="7">
    <source>
        <dbReference type="ARBA" id="ARBA00023315"/>
    </source>
</evidence>
<dbReference type="PROSITE" id="PS50216">
    <property type="entry name" value="DHHC"/>
    <property type="match status" value="1"/>
</dbReference>
<evidence type="ECO:0000256" key="4">
    <source>
        <dbReference type="ARBA" id="ARBA00022692"/>
    </source>
</evidence>
<dbReference type="GO" id="GO:0019706">
    <property type="term" value="F:protein-cysteine S-palmitoyltransferase activity"/>
    <property type="evidence" value="ECO:0007669"/>
    <property type="project" value="UniProtKB-EC"/>
</dbReference>
<keyword evidence="5 8" id="KW-1133">Transmembrane helix</keyword>
<evidence type="ECO:0000313" key="10">
    <source>
        <dbReference type="EMBL" id="JAG97310.1"/>
    </source>
</evidence>
<comment type="catalytic activity">
    <reaction evidence="8">
        <text>L-cysteinyl-[protein] + hexadecanoyl-CoA = S-hexadecanoyl-L-cysteinyl-[protein] + CoA</text>
        <dbReference type="Rhea" id="RHEA:36683"/>
        <dbReference type="Rhea" id="RHEA-COMP:10131"/>
        <dbReference type="Rhea" id="RHEA-COMP:11032"/>
        <dbReference type="ChEBI" id="CHEBI:29950"/>
        <dbReference type="ChEBI" id="CHEBI:57287"/>
        <dbReference type="ChEBI" id="CHEBI:57379"/>
        <dbReference type="ChEBI" id="CHEBI:74151"/>
        <dbReference type="EC" id="2.3.1.225"/>
    </reaction>
</comment>
<evidence type="ECO:0000256" key="2">
    <source>
        <dbReference type="ARBA" id="ARBA00008574"/>
    </source>
</evidence>
<dbReference type="EMBL" id="GCKF01033939">
    <property type="protein sequence ID" value="JAG97310.1"/>
    <property type="molecule type" value="Transcribed_RNA"/>
</dbReference>
<dbReference type="InterPro" id="IPR001594">
    <property type="entry name" value="Palmitoyltrfase_DHHC"/>
</dbReference>
<dbReference type="AlphaFoldDB" id="A0A0D6R5Y8"/>
<feature type="domain" description="Palmitoyltransferase DHHC" evidence="9">
    <location>
        <begin position="158"/>
        <end position="305"/>
    </location>
</feature>
<evidence type="ECO:0000259" key="9">
    <source>
        <dbReference type="Pfam" id="PF01529"/>
    </source>
</evidence>
<feature type="transmembrane region" description="Helical" evidence="8">
    <location>
        <begin position="6"/>
        <end position="27"/>
    </location>
</feature>
<name>A0A0D6R5Y8_ARACU</name>
<dbReference type="GO" id="GO:0005794">
    <property type="term" value="C:Golgi apparatus"/>
    <property type="evidence" value="ECO:0007669"/>
    <property type="project" value="TreeGrafter"/>
</dbReference>
<accession>A0A0D6R5Y8</accession>
<keyword evidence="7 8" id="KW-0012">Acyltransferase</keyword>
<feature type="transmembrane region" description="Helical" evidence="8">
    <location>
        <begin position="107"/>
        <end position="129"/>
    </location>
</feature>
<proteinExistence type="inferred from homology"/>
<evidence type="ECO:0000256" key="8">
    <source>
        <dbReference type="RuleBase" id="RU079119"/>
    </source>
</evidence>
<comment type="similarity">
    <text evidence="2 8">Belongs to the DHHC palmitoyltransferase family.</text>
</comment>
<keyword evidence="3 8" id="KW-0808">Transferase</keyword>
<comment type="subcellular location">
    <subcellularLocation>
        <location evidence="1">Membrane</location>
        <topology evidence="1">Multi-pass membrane protein</topology>
    </subcellularLocation>
</comment>
<protein>
    <recommendedName>
        <fullName evidence="8">S-acyltransferase</fullName>
        <ecNumber evidence="8">2.3.1.225</ecNumber>
    </recommendedName>
    <alternativeName>
        <fullName evidence="8">Palmitoyltransferase</fullName>
    </alternativeName>
</protein>
<dbReference type="EC" id="2.3.1.225" evidence="8"/>
<organism evidence="10">
    <name type="scientific">Araucaria cunninghamii</name>
    <name type="common">Hoop pine</name>
    <name type="synonym">Moreton Bay pine</name>
    <dbReference type="NCBI Taxonomy" id="56994"/>
    <lineage>
        <taxon>Eukaryota</taxon>
        <taxon>Viridiplantae</taxon>
        <taxon>Streptophyta</taxon>
        <taxon>Embryophyta</taxon>
        <taxon>Tracheophyta</taxon>
        <taxon>Spermatophyta</taxon>
        <taxon>Pinopsida</taxon>
        <taxon>Pinidae</taxon>
        <taxon>Conifers II</taxon>
        <taxon>Araucariales</taxon>
        <taxon>Araucariaceae</taxon>
        <taxon>Araucaria</taxon>
    </lineage>
</organism>
<evidence type="ECO:0000256" key="5">
    <source>
        <dbReference type="ARBA" id="ARBA00022989"/>
    </source>
</evidence>
<dbReference type="GO" id="GO:0016020">
    <property type="term" value="C:membrane"/>
    <property type="evidence" value="ECO:0007669"/>
    <property type="project" value="UniProtKB-SubCell"/>
</dbReference>
<evidence type="ECO:0000256" key="6">
    <source>
        <dbReference type="ARBA" id="ARBA00023136"/>
    </source>
</evidence>
<reference evidence="10" key="1">
    <citation type="submission" date="2015-03" db="EMBL/GenBank/DDBJ databases">
        <title>A transcriptome of Araucaria cunninghamii, an australian fine timber species.</title>
        <authorList>
            <person name="Jing Yi C.J.Y."/>
            <person name="Yin San L.Y.S."/>
            <person name="Abdul Karim S.S."/>
            <person name="Wan Azmi N.N."/>
            <person name="Hercus R.R."/>
            <person name="Croft L.L."/>
        </authorList>
    </citation>
    <scope>NUCLEOTIDE SEQUENCE</scope>
    <source>
        <strain evidence="10">MI0301</strain>
        <tissue evidence="10">Leaf</tissue>
    </source>
</reference>
<dbReference type="Pfam" id="PF01529">
    <property type="entry name" value="DHHC"/>
    <property type="match status" value="1"/>
</dbReference>
<evidence type="ECO:0000256" key="3">
    <source>
        <dbReference type="ARBA" id="ARBA00022679"/>
    </source>
</evidence>
<dbReference type="PANTHER" id="PTHR22883:SF286">
    <property type="entry name" value="PROTEIN S-ACYLTRANSFERASE 17-RELATED"/>
    <property type="match status" value="1"/>
</dbReference>
<dbReference type="InterPro" id="IPR039859">
    <property type="entry name" value="PFA4/ZDH16/20/ERF2-like"/>
</dbReference>
<feature type="transmembrane region" description="Helical" evidence="8">
    <location>
        <begin position="240"/>
        <end position="262"/>
    </location>
</feature>